<organism evidence="1 2">
    <name type="scientific">Cordylochernes scorpioides</name>
    <dbReference type="NCBI Taxonomy" id="51811"/>
    <lineage>
        <taxon>Eukaryota</taxon>
        <taxon>Metazoa</taxon>
        <taxon>Ecdysozoa</taxon>
        <taxon>Arthropoda</taxon>
        <taxon>Chelicerata</taxon>
        <taxon>Arachnida</taxon>
        <taxon>Pseudoscorpiones</taxon>
        <taxon>Cheliferoidea</taxon>
        <taxon>Chernetidae</taxon>
        <taxon>Cordylochernes</taxon>
    </lineage>
</organism>
<name>A0ABY6LFL1_9ARAC</name>
<proteinExistence type="predicted"/>
<accession>A0ABY6LFL1</accession>
<dbReference type="EMBL" id="CP092879">
    <property type="protein sequence ID" value="UYV79474.1"/>
    <property type="molecule type" value="Genomic_DNA"/>
</dbReference>
<gene>
    <name evidence="1" type="ORF">LAZ67_17002776</name>
</gene>
<protein>
    <submittedName>
        <fullName evidence="1">Uncharacterized protein</fullName>
    </submittedName>
</protein>
<reference evidence="1 2" key="1">
    <citation type="submission" date="2022-01" db="EMBL/GenBank/DDBJ databases">
        <title>A chromosomal length assembly of Cordylochernes scorpioides.</title>
        <authorList>
            <person name="Zeh D."/>
            <person name="Zeh J."/>
        </authorList>
    </citation>
    <scope>NUCLEOTIDE SEQUENCE [LARGE SCALE GENOMIC DNA]</scope>
    <source>
        <strain evidence="1">IN4F17</strain>
        <tissue evidence="1">Whole Body</tissue>
    </source>
</reference>
<keyword evidence="2" id="KW-1185">Reference proteome</keyword>
<dbReference type="Proteomes" id="UP001235939">
    <property type="component" value="Chromosome 17"/>
</dbReference>
<evidence type="ECO:0000313" key="1">
    <source>
        <dbReference type="EMBL" id="UYV79474.1"/>
    </source>
</evidence>
<evidence type="ECO:0000313" key="2">
    <source>
        <dbReference type="Proteomes" id="UP001235939"/>
    </source>
</evidence>
<sequence>MLKAQGALDAVGHIDVCDHSLGFDIQSDRYLGELYPVSQSDEGLPTSIGPAGVFELHHLLDDGRDLSREGPQGGVLDVEAFIYQPVGELHAGEADHLRQLVDGALAQLGFQRPEVLLLGEVWAEFQVDTLVRLPCCRPGSEGGEILLVPFDHWTPMMSRGLDPIGAMTGCSFSVQQDNFWAVGSQLHHKISIGLVPGMELTPTRIFSCPAMAAALQKIDIDPEQQLYTPKIEDIVTGVIEIYGDI</sequence>